<dbReference type="GO" id="GO:0016887">
    <property type="term" value="F:ATP hydrolysis activity"/>
    <property type="evidence" value="ECO:0007669"/>
    <property type="project" value="TreeGrafter"/>
</dbReference>
<dbReference type="SUPFAM" id="SSF52540">
    <property type="entry name" value="P-loop containing nucleoside triphosphate hydrolases"/>
    <property type="match status" value="1"/>
</dbReference>
<evidence type="ECO:0000256" key="1">
    <source>
        <dbReference type="ARBA" id="ARBA00006611"/>
    </source>
</evidence>
<dbReference type="PROSITE" id="PS00662">
    <property type="entry name" value="T2SP_E"/>
    <property type="match status" value="1"/>
</dbReference>
<accession>A0A7X2LW73</accession>
<evidence type="ECO:0000256" key="2">
    <source>
        <dbReference type="ARBA" id="ARBA00022741"/>
    </source>
</evidence>
<evidence type="ECO:0000256" key="3">
    <source>
        <dbReference type="ARBA" id="ARBA00022840"/>
    </source>
</evidence>
<name>A0A7X2LW73_9BURK</name>
<dbReference type="GO" id="GO:0005886">
    <property type="term" value="C:plasma membrane"/>
    <property type="evidence" value="ECO:0007669"/>
    <property type="project" value="TreeGrafter"/>
</dbReference>
<dbReference type="Gene3D" id="3.40.50.300">
    <property type="entry name" value="P-loop containing nucleotide triphosphate hydrolases"/>
    <property type="match status" value="1"/>
</dbReference>
<comment type="similarity">
    <text evidence="1">Belongs to the GSP E family.</text>
</comment>
<feature type="domain" description="Bacterial type II secretion system protein E" evidence="4">
    <location>
        <begin position="388"/>
        <end position="402"/>
    </location>
</feature>
<dbReference type="Pfam" id="PF00437">
    <property type="entry name" value="T2SSE"/>
    <property type="match status" value="1"/>
</dbReference>
<keyword evidence="6" id="KW-1185">Reference proteome</keyword>
<dbReference type="PANTHER" id="PTHR30258">
    <property type="entry name" value="TYPE II SECRETION SYSTEM PROTEIN GSPE-RELATED"/>
    <property type="match status" value="1"/>
</dbReference>
<dbReference type="SUPFAM" id="SSF160246">
    <property type="entry name" value="EspE N-terminal domain-like"/>
    <property type="match status" value="1"/>
</dbReference>
<dbReference type="InterPro" id="IPR001482">
    <property type="entry name" value="T2SS/T4SS_dom"/>
</dbReference>
<dbReference type="RefSeq" id="WP_154378355.1">
    <property type="nucleotide sequence ID" value="NZ_WKJJ01000015.1"/>
</dbReference>
<organism evidence="5 6">
    <name type="scientific">Pseudoduganella rivuli</name>
    <dbReference type="NCBI Taxonomy" id="2666085"/>
    <lineage>
        <taxon>Bacteria</taxon>
        <taxon>Pseudomonadati</taxon>
        <taxon>Pseudomonadota</taxon>
        <taxon>Betaproteobacteria</taxon>
        <taxon>Burkholderiales</taxon>
        <taxon>Oxalobacteraceae</taxon>
        <taxon>Telluria group</taxon>
        <taxon>Pseudoduganella</taxon>
    </lineage>
</organism>
<dbReference type="PANTHER" id="PTHR30258:SF1">
    <property type="entry name" value="PROTEIN TRANSPORT PROTEIN HOFB HOMOLOG"/>
    <property type="match status" value="1"/>
</dbReference>
<dbReference type="CDD" id="cd01129">
    <property type="entry name" value="PulE-GspE-like"/>
    <property type="match status" value="1"/>
</dbReference>
<reference evidence="5 6" key="1">
    <citation type="submission" date="2019-11" db="EMBL/GenBank/DDBJ databases">
        <title>Novel species isolated from a subtropical stream in China.</title>
        <authorList>
            <person name="Lu H."/>
        </authorList>
    </citation>
    <scope>NUCLEOTIDE SEQUENCE [LARGE SCALE GENOMIC DNA]</scope>
    <source>
        <strain evidence="5 6">FT92W</strain>
    </source>
</reference>
<keyword evidence="2" id="KW-0547">Nucleotide-binding</keyword>
<comment type="caution">
    <text evidence="5">The sequence shown here is derived from an EMBL/GenBank/DDBJ whole genome shotgun (WGS) entry which is preliminary data.</text>
</comment>
<dbReference type="EMBL" id="WKJJ01000015">
    <property type="protein sequence ID" value="MRV74624.1"/>
    <property type="molecule type" value="Genomic_DNA"/>
</dbReference>
<evidence type="ECO:0000313" key="5">
    <source>
        <dbReference type="EMBL" id="MRV74624.1"/>
    </source>
</evidence>
<dbReference type="GO" id="GO:0005524">
    <property type="term" value="F:ATP binding"/>
    <property type="evidence" value="ECO:0007669"/>
    <property type="project" value="UniProtKB-KW"/>
</dbReference>
<dbReference type="Gene3D" id="3.30.450.90">
    <property type="match status" value="1"/>
</dbReference>
<gene>
    <name evidence="5" type="ORF">GJ700_23215</name>
</gene>
<sequence length="569" mass="61829">MNARAPLPALTSSLTTALLRQATAAALAQGRPQLAVLEEMAGLAPDDFTRQLAALFHYPAWTMAMLQAAQPVYSLLPYTDCAQRGCVLMTQPEAGDVPVLVLADPFADDVPQWAQYATGVTFTVALAHADDLAAYLSQQESAQQAMRDMMQDPDADDGEAADLDQAIVDISLIGISGDTSPVVKLVNSTIYDALKFQASDIHLECDVNSLVIKYRVDGVLVQAGQVQGLQMAEQVVSRIKVLADLDIAERRVPQDGRFKVRIKGSEIDFRVSIMPNIFGEDAVLRLLDRRALTAAANALTLESLGLNTDAIDQVRRLAARPHGMLLVTGPTGSGKTTTLYAALTEINTGRDKVITIEDPVEYRLPRVLQIPVNEKKGLTFARGLRSILRHDPDKILIGEIRDDETAQIAVQASLTGHLVFTTVHANNVFDVVGRFLHMGVDAYSFAAALNGIVAQRLMRVNCEHCAVDVEADAQELADSGLTAEQVRGWRFRAGKGCGHCRGAGYKGRKAIAEVLILNDALREMICTRAPVSRMKEEAARMGFRLAREAALELVRNGESTLTELNRVTH</sequence>
<proteinExistence type="inferred from homology"/>
<dbReference type="AlphaFoldDB" id="A0A7X2LW73"/>
<evidence type="ECO:0000259" key="4">
    <source>
        <dbReference type="PROSITE" id="PS00662"/>
    </source>
</evidence>
<keyword evidence="3" id="KW-0067">ATP-binding</keyword>
<dbReference type="InterPro" id="IPR037257">
    <property type="entry name" value="T2SS_E_N_sf"/>
</dbReference>
<dbReference type="InterPro" id="IPR027417">
    <property type="entry name" value="P-loop_NTPase"/>
</dbReference>
<dbReference type="Proteomes" id="UP000446768">
    <property type="component" value="Unassembled WGS sequence"/>
</dbReference>
<evidence type="ECO:0000313" key="6">
    <source>
        <dbReference type="Proteomes" id="UP000446768"/>
    </source>
</evidence>
<protein>
    <submittedName>
        <fullName evidence="5">Type II/IV secretion system protein</fullName>
    </submittedName>
</protein>